<evidence type="ECO:0000256" key="1">
    <source>
        <dbReference type="ARBA" id="ARBA00008760"/>
    </source>
</evidence>
<sequence>YFVVLDINLTINPIYTTTIMPIRPSSLVCLRAFSTTTSLFAKSTKQKLLADHAGVPPYPYGPSQWYKQSNHGLYGGQRIQFGNNVSERTEIKTRRTWHPNIKYKKLFSLALNRKIRIRVSTRVLRTIDKVGGLDEYLLGEKAMRIKELGMGGWKLRWRIMQTDRVKRRFRLQRIALGLPPDGPVFTSDGKAASEQEVAEEIRDYDEELDREDARAPTEAEMDGAGVVEEVLEDVRDAQPLQGEPVREAPRAA</sequence>
<dbReference type="EMBL" id="JAVRRA010009933">
    <property type="protein sequence ID" value="KAK5243883.1"/>
    <property type="molecule type" value="Genomic_DNA"/>
</dbReference>
<evidence type="ECO:0000313" key="6">
    <source>
        <dbReference type="Proteomes" id="UP001357485"/>
    </source>
</evidence>
<name>A0ABR0LWV6_9PEZI</name>
<dbReference type="Pfam" id="PF00830">
    <property type="entry name" value="Ribosomal_L28"/>
    <property type="match status" value="1"/>
</dbReference>
<evidence type="ECO:0008006" key="7">
    <source>
        <dbReference type="Google" id="ProtNLM"/>
    </source>
</evidence>
<comment type="caution">
    <text evidence="5">The sequence shown here is derived from an EMBL/GenBank/DDBJ whole genome shotgun (WGS) entry which is preliminary data.</text>
</comment>
<dbReference type="InterPro" id="IPR037147">
    <property type="entry name" value="Ribosomal_bL28_sf"/>
</dbReference>
<dbReference type="HAMAP" id="MF_00373">
    <property type="entry name" value="Ribosomal_bL28"/>
    <property type="match status" value="1"/>
</dbReference>
<dbReference type="InterPro" id="IPR034704">
    <property type="entry name" value="Ribosomal_bL28/bL31-like_sf"/>
</dbReference>
<proteinExistence type="inferred from homology"/>
<dbReference type="SUPFAM" id="SSF143800">
    <property type="entry name" value="L28p-like"/>
    <property type="match status" value="1"/>
</dbReference>
<organism evidence="5 6">
    <name type="scientific">Cryomyces antarcticus</name>
    <dbReference type="NCBI Taxonomy" id="329879"/>
    <lineage>
        <taxon>Eukaryota</taxon>
        <taxon>Fungi</taxon>
        <taxon>Dikarya</taxon>
        <taxon>Ascomycota</taxon>
        <taxon>Pezizomycotina</taxon>
        <taxon>Dothideomycetes</taxon>
        <taxon>Dothideomycetes incertae sedis</taxon>
        <taxon>Cryomyces</taxon>
    </lineage>
</organism>
<accession>A0ABR0LWV6</accession>
<keyword evidence="6" id="KW-1185">Reference proteome</keyword>
<evidence type="ECO:0000256" key="2">
    <source>
        <dbReference type="ARBA" id="ARBA00022980"/>
    </source>
</evidence>
<dbReference type="PANTHER" id="PTHR13528">
    <property type="entry name" value="39S RIBOSOMAL PROTEIN L28, MITOCHONDRIAL"/>
    <property type="match status" value="1"/>
</dbReference>
<protein>
    <recommendedName>
        <fullName evidence="7">Ribosomal protein L28</fullName>
    </recommendedName>
</protein>
<dbReference type="Gene3D" id="2.30.170.40">
    <property type="entry name" value="Ribosomal protein L28/L24"/>
    <property type="match status" value="1"/>
</dbReference>
<dbReference type="PANTHER" id="PTHR13528:SF2">
    <property type="entry name" value="LARGE RIBOSOMAL SUBUNIT PROTEIN BL28M"/>
    <property type="match status" value="1"/>
</dbReference>
<feature type="non-terminal residue" evidence="5">
    <location>
        <position position="1"/>
    </location>
</feature>
<gene>
    <name evidence="5" type="ORF">LTR16_007787</name>
</gene>
<keyword evidence="2" id="KW-0689">Ribosomal protein</keyword>
<feature type="region of interest" description="Disordered" evidence="4">
    <location>
        <begin position="204"/>
        <end position="224"/>
    </location>
</feature>
<reference evidence="5 6" key="1">
    <citation type="submission" date="2023-08" db="EMBL/GenBank/DDBJ databases">
        <title>Black Yeasts Isolated from many extreme environments.</title>
        <authorList>
            <person name="Coleine C."/>
            <person name="Stajich J.E."/>
            <person name="Selbmann L."/>
        </authorList>
    </citation>
    <scope>NUCLEOTIDE SEQUENCE [LARGE SCALE GENOMIC DNA]</scope>
    <source>
        <strain evidence="5 6">CCFEE 536</strain>
    </source>
</reference>
<evidence type="ECO:0000256" key="4">
    <source>
        <dbReference type="SAM" id="MobiDB-lite"/>
    </source>
</evidence>
<evidence type="ECO:0000313" key="5">
    <source>
        <dbReference type="EMBL" id="KAK5243883.1"/>
    </source>
</evidence>
<dbReference type="InterPro" id="IPR026569">
    <property type="entry name" value="Ribosomal_bL28"/>
</dbReference>
<dbReference type="Proteomes" id="UP001357485">
    <property type="component" value="Unassembled WGS sequence"/>
</dbReference>
<keyword evidence="3" id="KW-0687">Ribonucleoprotein</keyword>
<evidence type="ECO:0000256" key="3">
    <source>
        <dbReference type="ARBA" id="ARBA00023274"/>
    </source>
</evidence>
<comment type="similarity">
    <text evidence="1">Belongs to the bacterial ribosomal protein bL28 family.</text>
</comment>